<dbReference type="Proteomes" id="UP001499990">
    <property type="component" value="Unassembled WGS sequence"/>
</dbReference>
<keyword evidence="2" id="KW-1185">Reference proteome</keyword>
<proteinExistence type="predicted"/>
<dbReference type="EMBL" id="BAAAYL010000001">
    <property type="protein sequence ID" value="GAA3379152.1"/>
    <property type="molecule type" value="Genomic_DNA"/>
</dbReference>
<gene>
    <name evidence="1" type="ORF">GCM10020367_61570</name>
</gene>
<name>A0ABP6SL12_9ACTN</name>
<evidence type="ECO:0000313" key="1">
    <source>
        <dbReference type="EMBL" id="GAA3379152.1"/>
    </source>
</evidence>
<reference evidence="2" key="1">
    <citation type="journal article" date="2019" name="Int. J. Syst. Evol. Microbiol.">
        <title>The Global Catalogue of Microorganisms (GCM) 10K type strain sequencing project: providing services to taxonomists for standard genome sequencing and annotation.</title>
        <authorList>
            <consortium name="The Broad Institute Genomics Platform"/>
            <consortium name="The Broad Institute Genome Sequencing Center for Infectious Disease"/>
            <person name="Wu L."/>
            <person name="Ma J."/>
        </authorList>
    </citation>
    <scope>NUCLEOTIDE SEQUENCE [LARGE SCALE GENOMIC DNA]</scope>
    <source>
        <strain evidence="2">JCM 9651</strain>
    </source>
</reference>
<organism evidence="1 2">
    <name type="scientific">Streptomyces sannanensis</name>
    <dbReference type="NCBI Taxonomy" id="285536"/>
    <lineage>
        <taxon>Bacteria</taxon>
        <taxon>Bacillati</taxon>
        <taxon>Actinomycetota</taxon>
        <taxon>Actinomycetes</taxon>
        <taxon>Kitasatosporales</taxon>
        <taxon>Streptomycetaceae</taxon>
        <taxon>Streptomyces</taxon>
    </lineage>
</organism>
<accession>A0ABP6SL12</accession>
<sequence>MAGVPFSVRIGGGTLAALPPREGLPIPHALPDVFGSARKAALTPRAFARASSTRVRETAPLRLVVIPCLSDDDHVLRSRVLGAAQARTALAAACCTPHDEEPGGSACW</sequence>
<comment type="caution">
    <text evidence="1">The sequence shown here is derived from an EMBL/GenBank/DDBJ whole genome shotgun (WGS) entry which is preliminary data.</text>
</comment>
<evidence type="ECO:0000313" key="2">
    <source>
        <dbReference type="Proteomes" id="UP001499990"/>
    </source>
</evidence>
<protein>
    <submittedName>
        <fullName evidence="1">Uncharacterized protein</fullName>
    </submittedName>
</protein>